<gene>
    <name evidence="1" type="ORF">LTR97_001616</name>
</gene>
<sequence length="327" mass="37312">MRSEMIQEQLMLLTRAENPFLSGLFTEIAGDRPLRHSLTEDEKAQLAKAEDSIFSATQHKHDLLLLIARNNRLSRCSAGLQARKVFDITELAELIFTHLGTDDLLRMMRVDQTSRNTIQASPSLQRKLHLLPDTIAHFRLIPLGLFTRPRRIPGPRPITIRHGHICLLSAGQSEDPEEAMRRSYSEVTVVFQKPLPRVGDRIRSMLIAQPPVYEMEMRTNCCFTPFGNIEGEEQLPYAVSNHKDLRSITSDGKVRATVLFRAFARVRLDDPHVVSKFAEYITHVNWKGELKYPRSKVEKFCEKKRIAWAQGLPIPTFEQFSAVTAGT</sequence>
<proteinExistence type="predicted"/>
<protein>
    <recommendedName>
        <fullName evidence="3">F-box domain-containing protein</fullName>
    </recommendedName>
</protein>
<dbReference type="EMBL" id="JAVRQU010000002">
    <property type="protein sequence ID" value="KAK5706626.1"/>
    <property type="molecule type" value="Genomic_DNA"/>
</dbReference>
<reference evidence="1" key="1">
    <citation type="submission" date="2023-08" db="EMBL/GenBank/DDBJ databases">
        <title>Black Yeasts Isolated from many extreme environments.</title>
        <authorList>
            <person name="Coleine C."/>
            <person name="Stajich J.E."/>
            <person name="Selbmann L."/>
        </authorList>
    </citation>
    <scope>NUCLEOTIDE SEQUENCE</scope>
    <source>
        <strain evidence="1">CCFEE 5810</strain>
    </source>
</reference>
<dbReference type="AlphaFoldDB" id="A0AAN7WJ56"/>
<accession>A0AAN7WJ56</accession>
<evidence type="ECO:0000313" key="1">
    <source>
        <dbReference type="EMBL" id="KAK5706626.1"/>
    </source>
</evidence>
<evidence type="ECO:0000313" key="2">
    <source>
        <dbReference type="Proteomes" id="UP001310594"/>
    </source>
</evidence>
<comment type="caution">
    <text evidence="1">The sequence shown here is derived from an EMBL/GenBank/DDBJ whole genome shotgun (WGS) entry which is preliminary data.</text>
</comment>
<evidence type="ECO:0008006" key="3">
    <source>
        <dbReference type="Google" id="ProtNLM"/>
    </source>
</evidence>
<name>A0AAN7WJ56_9PEZI</name>
<organism evidence="1 2">
    <name type="scientific">Elasticomyces elasticus</name>
    <dbReference type="NCBI Taxonomy" id="574655"/>
    <lineage>
        <taxon>Eukaryota</taxon>
        <taxon>Fungi</taxon>
        <taxon>Dikarya</taxon>
        <taxon>Ascomycota</taxon>
        <taxon>Pezizomycotina</taxon>
        <taxon>Dothideomycetes</taxon>
        <taxon>Dothideomycetidae</taxon>
        <taxon>Mycosphaerellales</taxon>
        <taxon>Teratosphaeriaceae</taxon>
        <taxon>Elasticomyces</taxon>
    </lineage>
</organism>
<dbReference type="Proteomes" id="UP001310594">
    <property type="component" value="Unassembled WGS sequence"/>
</dbReference>